<dbReference type="AlphaFoldDB" id="A0A179VHF6"/>
<sequence>MRALRHLAGLTLTGLADLIEDATGVRYTVGALSAIEGGLRGASKELLAGIEVAYGLEPGTITTTYRPRLASVRGIA</sequence>
<evidence type="ECO:0000313" key="2">
    <source>
        <dbReference type="EMBL" id="OAT71164.1"/>
    </source>
</evidence>
<evidence type="ECO:0000313" key="3">
    <source>
        <dbReference type="Proteomes" id="UP000186919"/>
    </source>
</evidence>
<comment type="caution">
    <text evidence="2">The sequence shown here is derived from an EMBL/GenBank/DDBJ whole genome shotgun (WGS) entry which is preliminary data.</text>
</comment>
<dbReference type="EMBL" id="LQYE01000001">
    <property type="protein sequence ID" value="OAT71164.1"/>
    <property type="molecule type" value="Genomic_DNA"/>
</dbReference>
<dbReference type="PROSITE" id="PS50943">
    <property type="entry name" value="HTH_CROC1"/>
    <property type="match status" value="1"/>
</dbReference>
<dbReference type="Proteomes" id="UP000186919">
    <property type="component" value="Unassembled WGS sequence"/>
</dbReference>
<reference evidence="2 3" key="1">
    <citation type="submission" date="2016-01" db="EMBL/GenBank/DDBJ databases">
        <title>Mycobacterium immunogenum strain CD11_6 genome sequencing and assembly.</title>
        <authorList>
            <person name="Kaur G."/>
            <person name="Nair G.R."/>
            <person name="Mayilraj S."/>
        </authorList>
    </citation>
    <scope>NUCLEOTIDE SEQUENCE [LARGE SCALE GENOMIC DNA]</scope>
    <source>
        <strain evidence="2 3">CD11-6</strain>
    </source>
</reference>
<dbReference type="SUPFAM" id="SSF47413">
    <property type="entry name" value="lambda repressor-like DNA-binding domains"/>
    <property type="match status" value="1"/>
</dbReference>
<evidence type="ECO:0000259" key="1">
    <source>
        <dbReference type="PROSITE" id="PS50943"/>
    </source>
</evidence>
<protein>
    <recommendedName>
        <fullName evidence="1">HTH cro/C1-type domain-containing protein</fullName>
    </recommendedName>
</protein>
<accession>A0A179VHF6</accession>
<dbReference type="GO" id="GO:0003677">
    <property type="term" value="F:DNA binding"/>
    <property type="evidence" value="ECO:0007669"/>
    <property type="project" value="InterPro"/>
</dbReference>
<dbReference type="InterPro" id="IPR001387">
    <property type="entry name" value="Cro/C1-type_HTH"/>
</dbReference>
<gene>
    <name evidence="2" type="ORF">AWB85_06785</name>
</gene>
<proteinExistence type="predicted"/>
<feature type="domain" description="HTH cro/C1-type" evidence="1">
    <location>
        <begin position="1"/>
        <end position="61"/>
    </location>
</feature>
<name>A0A179VHF6_9MYCO</name>
<dbReference type="InterPro" id="IPR010982">
    <property type="entry name" value="Lambda_DNA-bd_dom_sf"/>
</dbReference>
<organism evidence="2 3">
    <name type="scientific">Mycobacteroides immunogenum</name>
    <dbReference type="NCBI Taxonomy" id="83262"/>
    <lineage>
        <taxon>Bacteria</taxon>
        <taxon>Bacillati</taxon>
        <taxon>Actinomycetota</taxon>
        <taxon>Actinomycetes</taxon>
        <taxon>Mycobacteriales</taxon>
        <taxon>Mycobacteriaceae</taxon>
        <taxon>Mycobacteroides</taxon>
    </lineage>
</organism>
<dbReference type="Gene3D" id="1.10.260.40">
    <property type="entry name" value="lambda repressor-like DNA-binding domains"/>
    <property type="match status" value="1"/>
</dbReference>